<comment type="caution">
    <text evidence="3">The sequence shown here is derived from an EMBL/GenBank/DDBJ whole genome shotgun (WGS) entry which is preliminary data.</text>
</comment>
<reference evidence="3" key="1">
    <citation type="submission" date="2023-03" db="EMBL/GenBank/DDBJ databases">
        <title>Massive genome expansion in bonnet fungi (Mycena s.s.) driven by repeated elements and novel gene families across ecological guilds.</title>
        <authorList>
            <consortium name="Lawrence Berkeley National Laboratory"/>
            <person name="Harder C.B."/>
            <person name="Miyauchi S."/>
            <person name="Viragh M."/>
            <person name="Kuo A."/>
            <person name="Thoen E."/>
            <person name="Andreopoulos B."/>
            <person name="Lu D."/>
            <person name="Skrede I."/>
            <person name="Drula E."/>
            <person name="Henrissat B."/>
            <person name="Morin E."/>
            <person name="Kohler A."/>
            <person name="Barry K."/>
            <person name="LaButti K."/>
            <person name="Morin E."/>
            <person name="Salamov A."/>
            <person name="Lipzen A."/>
            <person name="Mereny Z."/>
            <person name="Hegedus B."/>
            <person name="Baldrian P."/>
            <person name="Stursova M."/>
            <person name="Weitz H."/>
            <person name="Taylor A."/>
            <person name="Grigoriev I.V."/>
            <person name="Nagy L.G."/>
            <person name="Martin F."/>
            <person name="Kauserud H."/>
        </authorList>
    </citation>
    <scope>NUCLEOTIDE SEQUENCE</scope>
    <source>
        <strain evidence="3">9284</strain>
    </source>
</reference>
<feature type="chain" id="PRO_5042183814" evidence="2">
    <location>
        <begin position="20"/>
        <end position="336"/>
    </location>
</feature>
<evidence type="ECO:0000313" key="3">
    <source>
        <dbReference type="EMBL" id="KAJ7628893.1"/>
    </source>
</evidence>
<gene>
    <name evidence="3" type="ORF">FB45DRAFT_919460</name>
</gene>
<evidence type="ECO:0000256" key="1">
    <source>
        <dbReference type="SAM" id="MobiDB-lite"/>
    </source>
</evidence>
<organism evidence="3 4">
    <name type="scientific">Roridomyces roridus</name>
    <dbReference type="NCBI Taxonomy" id="1738132"/>
    <lineage>
        <taxon>Eukaryota</taxon>
        <taxon>Fungi</taxon>
        <taxon>Dikarya</taxon>
        <taxon>Basidiomycota</taxon>
        <taxon>Agaricomycotina</taxon>
        <taxon>Agaricomycetes</taxon>
        <taxon>Agaricomycetidae</taxon>
        <taxon>Agaricales</taxon>
        <taxon>Marasmiineae</taxon>
        <taxon>Mycenaceae</taxon>
        <taxon>Roridomyces</taxon>
    </lineage>
</organism>
<dbReference type="EMBL" id="JARKIF010000010">
    <property type="protein sequence ID" value="KAJ7628893.1"/>
    <property type="molecule type" value="Genomic_DNA"/>
</dbReference>
<feature type="signal peptide" evidence="2">
    <location>
        <begin position="1"/>
        <end position="19"/>
    </location>
</feature>
<protein>
    <submittedName>
        <fullName evidence="3">Uncharacterized protein</fullName>
    </submittedName>
</protein>
<evidence type="ECO:0000313" key="4">
    <source>
        <dbReference type="Proteomes" id="UP001221142"/>
    </source>
</evidence>
<feature type="region of interest" description="Disordered" evidence="1">
    <location>
        <begin position="158"/>
        <end position="205"/>
    </location>
</feature>
<feature type="compositionally biased region" description="Acidic residues" evidence="1">
    <location>
        <begin position="181"/>
        <end position="199"/>
    </location>
</feature>
<proteinExistence type="predicted"/>
<keyword evidence="4" id="KW-1185">Reference proteome</keyword>
<dbReference type="AlphaFoldDB" id="A0AAD7BS70"/>
<evidence type="ECO:0000256" key="2">
    <source>
        <dbReference type="SAM" id="SignalP"/>
    </source>
</evidence>
<dbReference type="Proteomes" id="UP001221142">
    <property type="component" value="Unassembled WGS sequence"/>
</dbReference>
<name>A0AAD7BS70_9AGAR</name>
<sequence>MFLSFRLVVVLWGIIFAGALPAPRNLVVDGAVPVPTPSESPASIPTPDSLSARASSEQSGLGAFCRSGVLTALSITAQNDLLTRTAPVTALSNSVINACINDVLNILVTELAIQRTSSTTLEFTPVSAPAAPAVDLSTSNSAADAQLLELPTAVAPATSTAPVQCTKRPRPLVPGAAPGQLDDDVDLDEPLDNESDEADLGSPISDAEDIHGISKRGPPFRPVAAGGVRPITVPAAAAPFRGVGAGAGPVAVVPAAGTAQRIGAGTVPARPITVPVAVVPAAGTAQRIGAGTVPAIAQPRPGFGAGTGTGRAGAGVVNFRSNPYLTCMTRTYLQCD</sequence>
<accession>A0AAD7BS70</accession>
<keyword evidence="2" id="KW-0732">Signal</keyword>